<proteinExistence type="predicted"/>
<dbReference type="EMBL" id="JBHTIS010000126">
    <property type="protein sequence ID" value="MFD1044798.1"/>
    <property type="molecule type" value="Genomic_DNA"/>
</dbReference>
<reference evidence="2" key="1">
    <citation type="journal article" date="2019" name="Int. J. Syst. Evol. Microbiol.">
        <title>The Global Catalogue of Microorganisms (GCM) 10K type strain sequencing project: providing services to taxonomists for standard genome sequencing and annotation.</title>
        <authorList>
            <consortium name="The Broad Institute Genomics Platform"/>
            <consortium name="The Broad Institute Genome Sequencing Center for Infectious Disease"/>
            <person name="Wu L."/>
            <person name="Ma J."/>
        </authorList>
    </citation>
    <scope>NUCLEOTIDE SEQUENCE [LARGE SCALE GENOMIC DNA]</scope>
    <source>
        <strain evidence="2">JCM 31486</strain>
    </source>
</reference>
<evidence type="ECO:0000313" key="2">
    <source>
        <dbReference type="Proteomes" id="UP001597045"/>
    </source>
</evidence>
<dbReference type="Proteomes" id="UP001597045">
    <property type="component" value="Unassembled WGS sequence"/>
</dbReference>
<accession>A0ABW3M2D2</accession>
<keyword evidence="2" id="KW-1185">Reference proteome</keyword>
<comment type="caution">
    <text evidence="1">The sequence shown here is derived from an EMBL/GenBank/DDBJ whole genome shotgun (WGS) entry which is preliminary data.</text>
</comment>
<protein>
    <submittedName>
        <fullName evidence="1">Uncharacterized protein</fullName>
    </submittedName>
</protein>
<sequence>MEFRTREWARLLGEQGRQAGAVEVLASYVATGWWRLVGAA</sequence>
<organism evidence="1 2">
    <name type="scientific">Kibdelosporangium lantanae</name>
    <dbReference type="NCBI Taxonomy" id="1497396"/>
    <lineage>
        <taxon>Bacteria</taxon>
        <taxon>Bacillati</taxon>
        <taxon>Actinomycetota</taxon>
        <taxon>Actinomycetes</taxon>
        <taxon>Pseudonocardiales</taxon>
        <taxon>Pseudonocardiaceae</taxon>
        <taxon>Kibdelosporangium</taxon>
    </lineage>
</organism>
<name>A0ABW3M2D2_9PSEU</name>
<evidence type="ECO:0000313" key="1">
    <source>
        <dbReference type="EMBL" id="MFD1044798.1"/>
    </source>
</evidence>
<gene>
    <name evidence="1" type="ORF">ACFQ1S_03885</name>
</gene>